<keyword evidence="3" id="KW-1185">Reference proteome</keyword>
<keyword evidence="1" id="KW-0732">Signal</keyword>
<dbReference type="EMBL" id="SLWS01000008">
    <property type="protein sequence ID" value="TCO54959.1"/>
    <property type="molecule type" value="Genomic_DNA"/>
</dbReference>
<dbReference type="RefSeq" id="WP_132122738.1">
    <property type="nucleotide sequence ID" value="NZ_SLWS01000008.1"/>
</dbReference>
<dbReference type="AlphaFoldDB" id="A0A4R2JFB6"/>
<dbReference type="Proteomes" id="UP000295680">
    <property type="component" value="Unassembled WGS sequence"/>
</dbReference>
<protein>
    <submittedName>
        <fullName evidence="2">Uncharacterized protein</fullName>
    </submittedName>
</protein>
<organism evidence="2 3">
    <name type="scientific">Actinocrispum wychmicini</name>
    <dbReference type="NCBI Taxonomy" id="1213861"/>
    <lineage>
        <taxon>Bacteria</taxon>
        <taxon>Bacillati</taxon>
        <taxon>Actinomycetota</taxon>
        <taxon>Actinomycetes</taxon>
        <taxon>Pseudonocardiales</taxon>
        <taxon>Pseudonocardiaceae</taxon>
        <taxon>Actinocrispum</taxon>
    </lineage>
</organism>
<accession>A0A4R2JFB6</accession>
<evidence type="ECO:0000313" key="3">
    <source>
        <dbReference type="Proteomes" id="UP000295680"/>
    </source>
</evidence>
<feature type="signal peptide" evidence="1">
    <location>
        <begin position="1"/>
        <end position="24"/>
    </location>
</feature>
<sequence length="170" mass="18907">MRLSRLVPALVFALVAALPATADAAQFKPEPWRPFHSTPVTLPGGLYCAFDLNLDIVADDEQIRVDSRYPDGTVHVNEYRGKLIVNFVGNGKSAERDLSGTGWEELYPDGVNRKSFTVVGPFGARFKTGDDYPQGYYRFDGFTVITFDPDGRRHVPVHVGSREDMCHTLS</sequence>
<feature type="chain" id="PRO_5020202530" evidence="1">
    <location>
        <begin position="25"/>
        <end position="170"/>
    </location>
</feature>
<reference evidence="2 3" key="1">
    <citation type="submission" date="2019-03" db="EMBL/GenBank/DDBJ databases">
        <title>Genomic Encyclopedia of Type Strains, Phase IV (KMG-IV): sequencing the most valuable type-strain genomes for metagenomic binning, comparative biology and taxonomic classification.</title>
        <authorList>
            <person name="Goeker M."/>
        </authorList>
    </citation>
    <scope>NUCLEOTIDE SEQUENCE [LARGE SCALE GENOMIC DNA]</scope>
    <source>
        <strain evidence="2 3">DSM 45934</strain>
    </source>
</reference>
<proteinExistence type="predicted"/>
<name>A0A4R2JFB6_9PSEU</name>
<comment type="caution">
    <text evidence="2">The sequence shown here is derived from an EMBL/GenBank/DDBJ whole genome shotgun (WGS) entry which is preliminary data.</text>
</comment>
<gene>
    <name evidence="2" type="ORF">EV192_108247</name>
</gene>
<evidence type="ECO:0000256" key="1">
    <source>
        <dbReference type="SAM" id="SignalP"/>
    </source>
</evidence>
<dbReference type="OrthoDB" id="3530191at2"/>
<evidence type="ECO:0000313" key="2">
    <source>
        <dbReference type="EMBL" id="TCO54959.1"/>
    </source>
</evidence>